<dbReference type="PANTHER" id="PTHR45527">
    <property type="entry name" value="NONRIBOSOMAL PEPTIDE SYNTHETASE"/>
    <property type="match status" value="1"/>
</dbReference>
<dbReference type="GO" id="GO:0031177">
    <property type="term" value="F:phosphopantetheine binding"/>
    <property type="evidence" value="ECO:0007669"/>
    <property type="project" value="InterPro"/>
</dbReference>
<dbReference type="Gene3D" id="3.40.50.12780">
    <property type="entry name" value="N-terminal domain of ligase-like"/>
    <property type="match status" value="1"/>
</dbReference>
<comment type="cofactor">
    <cofactor evidence="1">
        <name>pantetheine 4'-phosphate</name>
        <dbReference type="ChEBI" id="CHEBI:47942"/>
    </cofactor>
</comment>
<dbReference type="GO" id="GO:0043041">
    <property type="term" value="P:amino acid activation for nonribosomal peptide biosynthetic process"/>
    <property type="evidence" value="ECO:0007669"/>
    <property type="project" value="TreeGrafter"/>
</dbReference>
<dbReference type="GO" id="GO:0008610">
    <property type="term" value="P:lipid biosynthetic process"/>
    <property type="evidence" value="ECO:0007669"/>
    <property type="project" value="UniProtKB-ARBA"/>
</dbReference>
<feature type="region of interest" description="Disordered" evidence="4">
    <location>
        <begin position="1468"/>
        <end position="1491"/>
    </location>
</feature>
<dbReference type="Proteomes" id="UP000295444">
    <property type="component" value="Unassembled WGS sequence"/>
</dbReference>
<dbReference type="PROSITE" id="PS50075">
    <property type="entry name" value="CARRIER"/>
    <property type="match status" value="2"/>
</dbReference>
<comment type="caution">
    <text evidence="6">The sequence shown here is derived from an EMBL/GenBank/DDBJ whole genome shotgun (WGS) entry which is preliminary data.</text>
</comment>
<dbReference type="SUPFAM" id="SSF52777">
    <property type="entry name" value="CoA-dependent acyltransferases"/>
    <property type="match status" value="4"/>
</dbReference>
<gene>
    <name evidence="6" type="ORF">EV186_107192</name>
</gene>
<sequence length="1581" mass="170734">MTGALSHQQERLHLAESLNSGTSANNLGCVHWISGALDVPALTAAITELHRRHDILRTRYPSAAAHVVDPAAEPALPVQDLSALTDPAAEVRRLLDASVDEPFDLAAAAPIRWSLFLLGPDRYALTLVVHHIAFDAWSKLVLNDELAALYEGRPLDAVPVQYADYAARQRDRTEALDDWVARLAGAPAATRLPFDHQPYAGTGFDGRASEIPMDADVVRRAELLGRQEHCSLFMVLLAAFAGLLSRYDGRRDLVVGVPTAGRDEPELESLIGCFMDTVPFRLGFPEARTFRDLLAVVRDVTLDTHDLQAVALGRLIGAVRPEREAGREPLVQVVFQVRNTPYEPLCLAGLDITEEARNPTATGLDLSVSVVEGTGTGGTGGPVGVWQYKSELFEPGTIERLQQDFERIVEKAVSDPDAPLDTYLVPIAVTGPAAGQHAVTATGGPIEDMLLAIWTEVLDVDDITAEDDFFKLGGHSLTAGQVIARIGELTGIPTRGLMRDVLRHSVLADFAAVLTERLAEHGIEFPVGTRRESRIPLFDRDQPLPLSPAQKRLWFLDQFVTDSSSYFVPVVLRLQGTLDVPALRRALAGIVERHEVLRTSVVVHDDEPVGLIQPVSRFDLEVVDVEGDLADAIAAETFRPLDLAAGLPIRATLLRIADEDAVLCLTVHHMAFDGGSLDVLFDELAQLYRGATLPALAVQYADVVAHQLSLQDTPEFARKLDFWRDELTGTQAFELAPDLPRPAKRTGYGVLHPFAVPEDVTRRLEEIAGRHGVTLFMTVLAAWRTLMHRYTGQDEILLGTPAAERDSTESEALIGFFINMLVLRGDLGGDPSFGELLDRTRENTLEAYAHQDVPFDRLVEELAPDRDPSRTPFFQTVVKAGNATPRLPELPGLVVTQLSGPPIPAKYDLEVDVNRVADGMVGELTYDTGLYRPATIARLAGHFTTLLAAIAAAPDEPISRLPLSGQAEHEQVRALTARRPIAVPALALHELFEAQAQRTPDAVAVVHGARRITYAELDGWANAIATELLERGVGPDVVVGVLLDRAPEMVAGLLGVLKAGGAYLPIETESPAARVAAVLTDSRAPVCLVGERLADVVAAAGCRPLTPPAQCTGEAPEVVVRPDNLCAVYYTSGSTGAPKGVACTHGGWVNRMAWMQHQHPLQAGEAVLHKTTLTFDDAAVEIFWPLAVGATVALIDPGLHRDPQAIIEATIRHRAVHVQFVPSMLDLFLAGLPDATGFESLRSVLSSGEALRPELVRRFREVFGDRVVLDNTWGATEVSIDSTCRVCRAEDGTGDGGAVSVGVPIDNNEVLVLDERMAQLPIGVAGELCIAGIGLARGYLGDPRRTAEKFVPHPYLAGERVYRTGDWGRMGPDGALTFLTRRDDQVKIRGVRIELGEVEHALRAHPQVSAAAVIAWEAAPGDKRLAAYVVATCSVDELTRHAKQLLPGYAVPGSIALLPELPVHSNGKLNKRALPDPERRTEPEPVSCPPRTPTEAAVCEIWAAVLGLPAIGVDEDFFAAGGHSLLATRAIARLRQAFTPTLPLTLMFDHATPAGAAAAIEEVLFEEIAGLSDEQASRLLS</sequence>
<dbReference type="Pfam" id="PF00668">
    <property type="entry name" value="Condensation"/>
    <property type="match status" value="2"/>
</dbReference>
<dbReference type="InterPro" id="IPR001242">
    <property type="entry name" value="Condensation_dom"/>
</dbReference>
<proteinExistence type="predicted"/>
<keyword evidence="3" id="KW-0597">Phosphoprotein</keyword>
<feature type="domain" description="Carrier" evidence="5">
    <location>
        <begin position="1489"/>
        <end position="1564"/>
    </location>
</feature>
<dbReference type="InterPro" id="IPR009081">
    <property type="entry name" value="PP-bd_ACP"/>
</dbReference>
<dbReference type="PROSITE" id="PS00012">
    <property type="entry name" value="PHOSPHOPANTETHEINE"/>
    <property type="match status" value="1"/>
</dbReference>
<dbReference type="FunFam" id="1.10.1200.10:FF:000016">
    <property type="entry name" value="Non-ribosomal peptide synthase"/>
    <property type="match status" value="1"/>
</dbReference>
<protein>
    <submittedName>
        <fullName evidence="6">Amino acid adenylation domain-containing protein</fullName>
    </submittedName>
</protein>
<dbReference type="InterPro" id="IPR006162">
    <property type="entry name" value="Ppantetheine_attach_site"/>
</dbReference>
<evidence type="ECO:0000313" key="7">
    <source>
        <dbReference type="Proteomes" id="UP000295444"/>
    </source>
</evidence>
<dbReference type="InterPro" id="IPR010071">
    <property type="entry name" value="AA_adenyl_dom"/>
</dbReference>
<dbReference type="InterPro" id="IPR020845">
    <property type="entry name" value="AMP-binding_CS"/>
</dbReference>
<dbReference type="OrthoDB" id="2378856at2"/>
<evidence type="ECO:0000256" key="4">
    <source>
        <dbReference type="SAM" id="MobiDB-lite"/>
    </source>
</evidence>
<dbReference type="CDD" id="cd05930">
    <property type="entry name" value="A_NRPS"/>
    <property type="match status" value="1"/>
</dbReference>
<dbReference type="InterPro" id="IPR025110">
    <property type="entry name" value="AMP-bd_C"/>
</dbReference>
<dbReference type="Pfam" id="PF00501">
    <property type="entry name" value="AMP-binding"/>
    <property type="match status" value="1"/>
</dbReference>
<dbReference type="GO" id="GO:0005737">
    <property type="term" value="C:cytoplasm"/>
    <property type="evidence" value="ECO:0007669"/>
    <property type="project" value="TreeGrafter"/>
</dbReference>
<dbReference type="InterPro" id="IPR036736">
    <property type="entry name" value="ACP-like_sf"/>
</dbReference>
<keyword evidence="2" id="KW-0596">Phosphopantetheine</keyword>
<keyword evidence="7" id="KW-1185">Reference proteome</keyword>
<dbReference type="GO" id="GO:0072330">
    <property type="term" value="P:monocarboxylic acid biosynthetic process"/>
    <property type="evidence" value="ECO:0007669"/>
    <property type="project" value="UniProtKB-ARBA"/>
</dbReference>
<dbReference type="CDD" id="cd19531">
    <property type="entry name" value="LCL_NRPS-like"/>
    <property type="match status" value="2"/>
</dbReference>
<evidence type="ECO:0000256" key="2">
    <source>
        <dbReference type="ARBA" id="ARBA00022450"/>
    </source>
</evidence>
<dbReference type="EMBL" id="SNXZ01000007">
    <property type="protein sequence ID" value="TDP92957.1"/>
    <property type="molecule type" value="Genomic_DNA"/>
</dbReference>
<name>A0A4R6S1U6_LABRH</name>
<dbReference type="Pfam" id="PF13193">
    <property type="entry name" value="AMP-binding_C"/>
    <property type="match status" value="1"/>
</dbReference>
<dbReference type="PROSITE" id="PS00455">
    <property type="entry name" value="AMP_BINDING"/>
    <property type="match status" value="1"/>
</dbReference>
<dbReference type="GO" id="GO:0044550">
    <property type="term" value="P:secondary metabolite biosynthetic process"/>
    <property type="evidence" value="ECO:0007669"/>
    <property type="project" value="TreeGrafter"/>
</dbReference>
<reference evidence="6 7" key="1">
    <citation type="submission" date="2019-03" db="EMBL/GenBank/DDBJ databases">
        <title>Genomic Encyclopedia of Type Strains, Phase IV (KMG-IV): sequencing the most valuable type-strain genomes for metagenomic binning, comparative biology and taxonomic classification.</title>
        <authorList>
            <person name="Goeker M."/>
        </authorList>
    </citation>
    <scope>NUCLEOTIDE SEQUENCE [LARGE SCALE GENOMIC DNA]</scope>
    <source>
        <strain evidence="6 7">DSM 45361</strain>
    </source>
</reference>
<dbReference type="InterPro" id="IPR023213">
    <property type="entry name" value="CAT-like_dom_sf"/>
</dbReference>
<evidence type="ECO:0000313" key="6">
    <source>
        <dbReference type="EMBL" id="TDP92957.1"/>
    </source>
</evidence>
<dbReference type="Gene3D" id="3.30.300.30">
    <property type="match status" value="1"/>
</dbReference>
<dbReference type="NCBIfam" id="TIGR01733">
    <property type="entry name" value="AA-adenyl-dom"/>
    <property type="match status" value="1"/>
</dbReference>
<dbReference type="RefSeq" id="WP_133853297.1">
    <property type="nucleotide sequence ID" value="NZ_SNXZ01000007.1"/>
</dbReference>
<dbReference type="InterPro" id="IPR020806">
    <property type="entry name" value="PKS_PP-bd"/>
</dbReference>
<dbReference type="InterPro" id="IPR000873">
    <property type="entry name" value="AMP-dep_synth/lig_dom"/>
</dbReference>
<dbReference type="InterPro" id="IPR042099">
    <property type="entry name" value="ANL_N_sf"/>
</dbReference>
<feature type="domain" description="Carrier" evidence="5">
    <location>
        <begin position="441"/>
        <end position="518"/>
    </location>
</feature>
<dbReference type="SMART" id="SM00823">
    <property type="entry name" value="PKS_PP"/>
    <property type="match status" value="2"/>
</dbReference>
<evidence type="ECO:0000256" key="1">
    <source>
        <dbReference type="ARBA" id="ARBA00001957"/>
    </source>
</evidence>
<dbReference type="Pfam" id="PF00550">
    <property type="entry name" value="PP-binding"/>
    <property type="match status" value="2"/>
</dbReference>
<dbReference type="PANTHER" id="PTHR45527:SF1">
    <property type="entry name" value="FATTY ACID SYNTHASE"/>
    <property type="match status" value="1"/>
</dbReference>
<dbReference type="SUPFAM" id="SSF47336">
    <property type="entry name" value="ACP-like"/>
    <property type="match status" value="2"/>
</dbReference>
<dbReference type="GO" id="GO:0003824">
    <property type="term" value="F:catalytic activity"/>
    <property type="evidence" value="ECO:0007669"/>
    <property type="project" value="InterPro"/>
</dbReference>
<evidence type="ECO:0000259" key="5">
    <source>
        <dbReference type="PROSITE" id="PS50075"/>
    </source>
</evidence>
<evidence type="ECO:0000256" key="3">
    <source>
        <dbReference type="ARBA" id="ARBA00022553"/>
    </source>
</evidence>
<dbReference type="SUPFAM" id="SSF56801">
    <property type="entry name" value="Acetyl-CoA synthetase-like"/>
    <property type="match status" value="1"/>
</dbReference>
<accession>A0A4R6S1U6</accession>
<dbReference type="Gene3D" id="1.10.1200.10">
    <property type="entry name" value="ACP-like"/>
    <property type="match status" value="2"/>
</dbReference>
<dbReference type="InterPro" id="IPR045851">
    <property type="entry name" value="AMP-bd_C_sf"/>
</dbReference>
<dbReference type="Gene3D" id="3.30.559.10">
    <property type="entry name" value="Chloramphenicol acetyltransferase-like domain"/>
    <property type="match status" value="2"/>
</dbReference>
<organism evidence="6 7">
    <name type="scientific">Labedaea rhizosphaerae</name>
    <dbReference type="NCBI Taxonomy" id="598644"/>
    <lineage>
        <taxon>Bacteria</taxon>
        <taxon>Bacillati</taxon>
        <taxon>Actinomycetota</taxon>
        <taxon>Actinomycetes</taxon>
        <taxon>Pseudonocardiales</taxon>
        <taxon>Pseudonocardiaceae</taxon>
        <taxon>Labedaea</taxon>
    </lineage>
</organism>
<feature type="compositionally biased region" description="Basic and acidic residues" evidence="4">
    <location>
        <begin position="1473"/>
        <end position="1483"/>
    </location>
</feature>
<dbReference type="Gene3D" id="3.30.559.30">
    <property type="entry name" value="Nonribosomal peptide synthetase, condensation domain"/>
    <property type="match status" value="2"/>
</dbReference>